<dbReference type="EMBL" id="AP025628">
    <property type="protein sequence ID" value="BDG62300.1"/>
    <property type="molecule type" value="Genomic_DNA"/>
</dbReference>
<dbReference type="InterPro" id="IPR029069">
    <property type="entry name" value="HotDog_dom_sf"/>
</dbReference>
<dbReference type="Proteomes" id="UP001163687">
    <property type="component" value="Chromosome"/>
</dbReference>
<name>A0AA35G9K7_9FIRM</name>
<evidence type="ECO:0000313" key="3">
    <source>
        <dbReference type="Proteomes" id="UP001163687"/>
    </source>
</evidence>
<dbReference type="SUPFAM" id="SSF54637">
    <property type="entry name" value="Thioesterase/thiol ester dehydrase-isomerase"/>
    <property type="match status" value="1"/>
</dbReference>
<dbReference type="AlphaFoldDB" id="A0AA35G9K7"/>
<sequence length="105" mass="11557">MPDRYFEEYAVGERWVAGTGLLHIAPDRLVAFYGMDRVRFTAPVFIGDTIHRELEAEGLEERGPGDDIGVVGQRIVNPRGETVAVATLRMLVRRRPGARPPAAAG</sequence>
<evidence type="ECO:0000313" key="2">
    <source>
        <dbReference type="EMBL" id="BDG62300.1"/>
    </source>
</evidence>
<evidence type="ECO:0000259" key="1">
    <source>
        <dbReference type="Pfam" id="PF01575"/>
    </source>
</evidence>
<accession>A0AA35G9K7</accession>
<dbReference type="Gene3D" id="3.10.129.10">
    <property type="entry name" value="Hotdog Thioesterase"/>
    <property type="match status" value="1"/>
</dbReference>
<protein>
    <recommendedName>
        <fullName evidence="1">MaoC-like domain-containing protein</fullName>
    </recommendedName>
</protein>
<dbReference type="Pfam" id="PF01575">
    <property type="entry name" value="MaoC_dehydratas"/>
    <property type="match status" value="1"/>
</dbReference>
<reference evidence="2" key="1">
    <citation type="submission" date="2022-03" db="EMBL/GenBank/DDBJ databases">
        <title>Complete genome sequence of Caldinitratiruptor microaerophilus.</title>
        <authorList>
            <person name="Mukaiyama R."/>
            <person name="Nishiyama T."/>
            <person name="Ueda K."/>
        </authorList>
    </citation>
    <scope>NUCLEOTIDE SEQUENCE</scope>
    <source>
        <strain evidence="2">JCM 16183</strain>
    </source>
</reference>
<dbReference type="RefSeq" id="WP_264842891.1">
    <property type="nucleotide sequence ID" value="NZ_AP025628.1"/>
</dbReference>
<feature type="domain" description="MaoC-like" evidence="1">
    <location>
        <begin position="24"/>
        <end position="61"/>
    </location>
</feature>
<dbReference type="KEGG" id="cmic:caldi_33900"/>
<keyword evidence="3" id="KW-1185">Reference proteome</keyword>
<gene>
    <name evidence="2" type="ORF">caldi_33900</name>
</gene>
<dbReference type="InterPro" id="IPR002539">
    <property type="entry name" value="MaoC-like_dom"/>
</dbReference>
<proteinExistence type="predicted"/>
<organism evidence="2 3">
    <name type="scientific">Caldinitratiruptor microaerophilus</name>
    <dbReference type="NCBI Taxonomy" id="671077"/>
    <lineage>
        <taxon>Bacteria</taxon>
        <taxon>Bacillati</taxon>
        <taxon>Bacillota</taxon>
        <taxon>Clostridia</taxon>
        <taxon>Eubacteriales</taxon>
        <taxon>Symbiobacteriaceae</taxon>
        <taxon>Caldinitratiruptor</taxon>
    </lineage>
</organism>